<dbReference type="Proteomes" id="UP000233060">
    <property type="component" value="Unassembled WGS sequence"/>
</dbReference>
<protein>
    <submittedName>
        <fullName evidence="2">Uncharacterized protein</fullName>
    </submittedName>
</protein>
<feature type="region of interest" description="Disordered" evidence="1">
    <location>
        <begin position="1"/>
        <end position="45"/>
    </location>
</feature>
<dbReference type="AlphaFoldDB" id="A0A2K5LX05"/>
<evidence type="ECO:0000256" key="1">
    <source>
        <dbReference type="SAM" id="MobiDB-lite"/>
    </source>
</evidence>
<accession>A0A2K5LX05</accession>
<organism evidence="2 3">
    <name type="scientific">Cercocebus atys</name>
    <name type="common">Sooty mangabey</name>
    <name type="synonym">Cercocebus torquatus atys</name>
    <dbReference type="NCBI Taxonomy" id="9531"/>
    <lineage>
        <taxon>Eukaryota</taxon>
        <taxon>Metazoa</taxon>
        <taxon>Chordata</taxon>
        <taxon>Craniata</taxon>
        <taxon>Vertebrata</taxon>
        <taxon>Euteleostomi</taxon>
        <taxon>Mammalia</taxon>
        <taxon>Eutheria</taxon>
        <taxon>Euarchontoglires</taxon>
        <taxon>Primates</taxon>
        <taxon>Haplorrhini</taxon>
        <taxon>Catarrhini</taxon>
        <taxon>Cercopithecidae</taxon>
        <taxon>Cercopithecinae</taxon>
        <taxon>Cercocebus</taxon>
    </lineage>
</organism>
<sequence length="97" mass="10476">CSTSPRTAQHGAGWHPRHSALPPTEQQPGSGPDPGTPGMFDDGSAPCLAFPRSPANSPFICHLPFQNNFLCSLGCHKSSYASRERRLDLRPRSVAHI</sequence>
<evidence type="ECO:0000313" key="3">
    <source>
        <dbReference type="Proteomes" id="UP000233060"/>
    </source>
</evidence>
<evidence type="ECO:0000313" key="2">
    <source>
        <dbReference type="Ensembl" id="ENSCATP00000017486.1"/>
    </source>
</evidence>
<reference evidence="2" key="1">
    <citation type="submission" date="2025-08" db="UniProtKB">
        <authorList>
            <consortium name="Ensembl"/>
        </authorList>
    </citation>
    <scope>IDENTIFICATION</scope>
</reference>
<proteinExistence type="predicted"/>
<keyword evidence="3" id="KW-1185">Reference proteome</keyword>
<dbReference type="Ensembl" id="ENSCATT00000041654.1">
    <property type="protein sequence ID" value="ENSCATP00000017486.1"/>
    <property type="gene ID" value="ENSCATG00000032628.1"/>
</dbReference>
<name>A0A2K5LX05_CERAT</name>
<reference evidence="2" key="2">
    <citation type="submission" date="2025-09" db="UniProtKB">
        <authorList>
            <consortium name="Ensembl"/>
        </authorList>
    </citation>
    <scope>IDENTIFICATION</scope>
</reference>
<dbReference type="OMA" id="WHPRHSA"/>